<evidence type="ECO:0000256" key="1">
    <source>
        <dbReference type="SAM" id="Phobius"/>
    </source>
</evidence>
<dbReference type="GeneID" id="87616297"/>
<evidence type="ECO:0000313" key="2">
    <source>
        <dbReference type="EMBL" id="RVT65249.1"/>
    </source>
</evidence>
<reference evidence="2 3" key="1">
    <citation type="submission" date="2019-01" db="EMBL/GenBank/DDBJ databases">
        <title>Bacillus sp. M5HDSG1-1, whole genome shotgun sequence.</title>
        <authorList>
            <person name="Tuo L."/>
        </authorList>
    </citation>
    <scope>NUCLEOTIDE SEQUENCE [LARGE SCALE GENOMIC DNA]</scope>
    <source>
        <strain evidence="2 3">M5HDSG1-1</strain>
    </source>
</reference>
<comment type="caution">
    <text evidence="2">The sequence shown here is derived from an EMBL/GenBank/DDBJ whole genome shotgun (WGS) entry which is preliminary data.</text>
</comment>
<feature type="transmembrane region" description="Helical" evidence="1">
    <location>
        <begin position="13"/>
        <end position="32"/>
    </location>
</feature>
<keyword evidence="3" id="KW-1185">Reference proteome</keyword>
<accession>A0A437KDU3</accession>
<keyword evidence="1" id="KW-0812">Transmembrane</keyword>
<sequence>MLKNSKGIILPEFFLAFSTWLVIAFLFVPAYMQLHMQMKAIEHDLLAHQLLYESLLKWKAEDVFMESHIIKEGNIMFRFRWDEGKEACIEYEGVSEKTTQVCENI</sequence>
<dbReference type="Proteomes" id="UP000288024">
    <property type="component" value="Unassembled WGS sequence"/>
</dbReference>
<keyword evidence="1" id="KW-1133">Transmembrane helix</keyword>
<evidence type="ECO:0000313" key="3">
    <source>
        <dbReference type="Proteomes" id="UP000288024"/>
    </source>
</evidence>
<protein>
    <submittedName>
        <fullName evidence="2">Uncharacterized protein</fullName>
    </submittedName>
</protein>
<dbReference type="EMBL" id="RZTZ01000002">
    <property type="protein sequence ID" value="RVT65249.1"/>
    <property type="molecule type" value="Genomic_DNA"/>
</dbReference>
<organism evidence="2 3">
    <name type="scientific">Niallia taxi</name>
    <dbReference type="NCBI Taxonomy" id="2499688"/>
    <lineage>
        <taxon>Bacteria</taxon>
        <taxon>Bacillati</taxon>
        <taxon>Bacillota</taxon>
        <taxon>Bacilli</taxon>
        <taxon>Bacillales</taxon>
        <taxon>Bacillaceae</taxon>
        <taxon>Niallia</taxon>
    </lineage>
</organism>
<gene>
    <name evidence="2" type="ORF">EM808_07010</name>
</gene>
<dbReference type="RefSeq" id="WP_127737468.1">
    <property type="nucleotide sequence ID" value="NZ_CAJCKN010000112.1"/>
</dbReference>
<name>A0A437KDU3_9BACI</name>
<dbReference type="AlphaFoldDB" id="A0A437KDU3"/>
<proteinExistence type="predicted"/>
<keyword evidence="1" id="KW-0472">Membrane</keyword>